<keyword evidence="4" id="KW-0378">Hydrolase</keyword>
<evidence type="ECO:0000313" key="7">
    <source>
        <dbReference type="Proteomes" id="UP000297725"/>
    </source>
</evidence>
<dbReference type="PANTHER" id="PTHR36435">
    <property type="entry name" value="SLR1288 PROTEIN"/>
    <property type="match status" value="1"/>
</dbReference>
<feature type="transmembrane region" description="Helical" evidence="2">
    <location>
        <begin position="131"/>
        <end position="148"/>
    </location>
</feature>
<dbReference type="EMBL" id="CP038865">
    <property type="protein sequence ID" value="QCA29233.1"/>
    <property type="molecule type" value="Genomic_DNA"/>
</dbReference>
<dbReference type="EMBL" id="SRHU01000003">
    <property type="protein sequence ID" value="TFZ43254.1"/>
    <property type="molecule type" value="Genomic_DNA"/>
</dbReference>
<dbReference type="GO" id="GO:0004175">
    <property type="term" value="F:endopeptidase activity"/>
    <property type="evidence" value="ECO:0007669"/>
    <property type="project" value="UniProtKB-ARBA"/>
</dbReference>
<keyword evidence="4" id="KW-0482">Metalloprotease</keyword>
<gene>
    <name evidence="5" type="ORF">E4031_00600</name>
    <name evidence="4" type="ORF">E4Z98_07845</name>
</gene>
<feature type="transmembrane region" description="Helical" evidence="2">
    <location>
        <begin position="218"/>
        <end position="235"/>
    </location>
</feature>
<dbReference type="Proteomes" id="UP000296883">
    <property type="component" value="Chromosome"/>
</dbReference>
<reference evidence="5 7" key="1">
    <citation type="submission" date="2019-03" db="EMBL/GenBank/DDBJ databases">
        <title>Vagococcus sp. was isolated fron gut of Carduelis flavirostris.</title>
        <authorList>
            <person name="Ge Y."/>
        </authorList>
    </citation>
    <scope>NUCLEOTIDE SEQUENCE [LARGE SCALE GENOMIC DNA]</scope>
    <source>
        <strain evidence="5 7">CF-210</strain>
    </source>
</reference>
<evidence type="ECO:0000313" key="6">
    <source>
        <dbReference type="Proteomes" id="UP000296883"/>
    </source>
</evidence>
<feature type="transmembrane region" description="Helical" evidence="2">
    <location>
        <begin position="169"/>
        <end position="186"/>
    </location>
</feature>
<evidence type="ECO:0000256" key="1">
    <source>
        <dbReference type="ARBA" id="ARBA00009067"/>
    </source>
</evidence>
<dbReference type="AlphaFoldDB" id="A0A4Z0DEM3"/>
<accession>A0A4Z0DEM3</accession>
<name>A0A4Z0DEM3_9ENTE</name>
<dbReference type="OrthoDB" id="8607342at2"/>
<evidence type="ECO:0000313" key="5">
    <source>
        <dbReference type="EMBL" id="TFZ43254.1"/>
    </source>
</evidence>
<dbReference type="GO" id="GO:0008237">
    <property type="term" value="F:metallopeptidase activity"/>
    <property type="evidence" value="ECO:0007669"/>
    <property type="project" value="UniProtKB-KW"/>
</dbReference>
<keyword evidence="2" id="KW-1133">Transmembrane helix</keyword>
<dbReference type="PANTHER" id="PTHR36435:SF1">
    <property type="entry name" value="CAAX AMINO TERMINAL PROTEASE FAMILY PROTEIN"/>
    <property type="match status" value="1"/>
</dbReference>
<dbReference type="Proteomes" id="UP000297725">
    <property type="component" value="Unassembled WGS sequence"/>
</dbReference>
<organism evidence="4 6">
    <name type="scientific">Vagococcus xieshaowenii</name>
    <dbReference type="NCBI Taxonomy" id="2562451"/>
    <lineage>
        <taxon>Bacteria</taxon>
        <taxon>Bacillati</taxon>
        <taxon>Bacillota</taxon>
        <taxon>Bacilli</taxon>
        <taxon>Lactobacillales</taxon>
        <taxon>Enterococcaceae</taxon>
        <taxon>Vagococcus</taxon>
    </lineage>
</organism>
<dbReference type="KEGG" id="vac:E4Z98_07845"/>
<dbReference type="InterPro" id="IPR003675">
    <property type="entry name" value="Rce1/LyrA-like_dom"/>
</dbReference>
<evidence type="ECO:0000256" key="2">
    <source>
        <dbReference type="SAM" id="Phobius"/>
    </source>
</evidence>
<feature type="transmembrane region" description="Helical" evidence="2">
    <location>
        <begin position="192"/>
        <end position="211"/>
    </location>
</feature>
<protein>
    <submittedName>
        <fullName evidence="4">CPBP family intramembrane metalloprotease</fullName>
    </submittedName>
</protein>
<dbReference type="RefSeq" id="WP_135253388.1">
    <property type="nucleotide sequence ID" value="NZ_CP038865.1"/>
</dbReference>
<keyword evidence="4" id="KW-0645">Protease</keyword>
<dbReference type="GO" id="GO:0080120">
    <property type="term" value="P:CAAX-box protein maturation"/>
    <property type="evidence" value="ECO:0007669"/>
    <property type="project" value="UniProtKB-ARBA"/>
</dbReference>
<keyword evidence="2" id="KW-0812">Transmembrane</keyword>
<sequence length="236" mass="26905">MSVKQIGYGILHYIKSVFFIGLFFIVMTIAEIPIILAEGDVDFPAVMTDYQAFQAMVVMTILVALFFVIRYRKQLEQHNPNQFGQSVVSKKKKIIVTLVMLVAYFVLDYVIQGLFPMNDSPENQQLIEESFRAIPLTISLMTCVFAPITEEYIFRGFFFNYFFNVKNNYMNVLAVFFSGLVFGLLHEASFTPALLVYASSGWVLGATYMCTKDLRCSMFIHFIGNTLATVMMLATH</sequence>
<evidence type="ECO:0000313" key="4">
    <source>
        <dbReference type="EMBL" id="QCA29233.1"/>
    </source>
</evidence>
<feature type="domain" description="CAAX prenyl protease 2/Lysostaphin resistance protein A-like" evidence="3">
    <location>
        <begin position="136"/>
        <end position="226"/>
    </location>
</feature>
<proteinExistence type="inferred from homology"/>
<reference evidence="4 6" key="2">
    <citation type="journal article" date="2020" name="Int. J. Syst. Evol. Microbiol.">
        <title>Vagococcus xieshaowenii sp. nov., isolated from snow finch (Montifringilla taczanowskii) cloacal content.</title>
        <authorList>
            <person name="Ge Y."/>
            <person name="Yang J."/>
            <person name="Lai X.H."/>
            <person name="Zhang G."/>
            <person name="Jin D."/>
            <person name="Lu S."/>
            <person name="Wang B."/>
            <person name="Huang Y."/>
            <person name="Huang Y."/>
            <person name="Ren Z."/>
            <person name="Zhang X."/>
            <person name="Xu J."/>
        </authorList>
    </citation>
    <scope>NUCLEOTIDE SEQUENCE [LARGE SCALE GENOMIC DNA]</scope>
    <source>
        <strain evidence="6">personal::cf-49</strain>
        <strain evidence="4">Personal::cf-49</strain>
    </source>
</reference>
<feature type="transmembrane region" description="Helical" evidence="2">
    <location>
        <begin position="12"/>
        <end position="30"/>
    </location>
</feature>
<comment type="similarity">
    <text evidence="1">Belongs to the UPF0177 family.</text>
</comment>
<accession>A0A7Z1YAN2</accession>
<keyword evidence="2" id="KW-0472">Membrane</keyword>
<dbReference type="Pfam" id="PF02517">
    <property type="entry name" value="Rce1-like"/>
    <property type="match status" value="1"/>
</dbReference>
<keyword evidence="6" id="KW-1185">Reference proteome</keyword>
<dbReference type="InterPro" id="IPR052710">
    <property type="entry name" value="CAAX_protease"/>
</dbReference>
<feature type="transmembrane region" description="Helical" evidence="2">
    <location>
        <begin position="50"/>
        <end position="69"/>
    </location>
</feature>
<evidence type="ECO:0000259" key="3">
    <source>
        <dbReference type="Pfam" id="PF02517"/>
    </source>
</evidence>
<feature type="transmembrane region" description="Helical" evidence="2">
    <location>
        <begin position="94"/>
        <end position="111"/>
    </location>
</feature>